<dbReference type="EMBL" id="JARYMX010000003">
    <property type="protein sequence ID" value="KAJ9554734.1"/>
    <property type="molecule type" value="Genomic_DNA"/>
</dbReference>
<keyword evidence="5 9" id="KW-0765">Sulfation</keyword>
<dbReference type="GO" id="GO:0008083">
    <property type="term" value="F:growth factor activity"/>
    <property type="evidence" value="ECO:0007669"/>
    <property type="project" value="UniProtKB-UniRule"/>
</dbReference>
<dbReference type="InterPro" id="IPR009438">
    <property type="entry name" value="Phytosulfokine"/>
</dbReference>
<evidence type="ECO:0000256" key="9">
    <source>
        <dbReference type="RuleBase" id="RU368031"/>
    </source>
</evidence>
<comment type="PTM">
    <text evidence="9">Sulfation is important for activity and for the binding to a putative membrane receptor.</text>
</comment>
<feature type="signal peptide" evidence="9">
    <location>
        <begin position="1"/>
        <end position="28"/>
    </location>
</feature>
<evidence type="ECO:0000256" key="3">
    <source>
        <dbReference type="ARBA" id="ARBA00022473"/>
    </source>
</evidence>
<keyword evidence="7 9" id="KW-0221">Differentiation</keyword>
<dbReference type="GO" id="GO:0005576">
    <property type="term" value="C:extracellular region"/>
    <property type="evidence" value="ECO:0007669"/>
    <property type="project" value="UniProtKB-SubCell"/>
</dbReference>
<keyword evidence="11" id="KW-1185">Reference proteome</keyword>
<accession>A0AA38WM22</accession>
<evidence type="ECO:0000256" key="4">
    <source>
        <dbReference type="ARBA" id="ARBA00022525"/>
    </source>
</evidence>
<evidence type="ECO:0000256" key="2">
    <source>
        <dbReference type="ARBA" id="ARBA00010781"/>
    </source>
</evidence>
<proteinExistence type="inferred from homology"/>
<dbReference type="PANTHER" id="PTHR33285">
    <property type="entry name" value="PHYTOSULFOKINES 3"/>
    <property type="match status" value="1"/>
</dbReference>
<keyword evidence="3 9" id="KW-0217">Developmental protein</keyword>
<evidence type="ECO:0000256" key="1">
    <source>
        <dbReference type="ARBA" id="ARBA00004613"/>
    </source>
</evidence>
<comment type="PTM">
    <text evidence="9">PSK-alpha is produced by endopeptidase digestion. PSK-beta is produced from PSK-alpha by exopeptidase digestion.</text>
</comment>
<organism evidence="10 11">
    <name type="scientific">Centaurea solstitialis</name>
    <name type="common">yellow star-thistle</name>
    <dbReference type="NCBI Taxonomy" id="347529"/>
    <lineage>
        <taxon>Eukaryota</taxon>
        <taxon>Viridiplantae</taxon>
        <taxon>Streptophyta</taxon>
        <taxon>Embryophyta</taxon>
        <taxon>Tracheophyta</taxon>
        <taxon>Spermatophyta</taxon>
        <taxon>Magnoliopsida</taxon>
        <taxon>eudicotyledons</taxon>
        <taxon>Gunneridae</taxon>
        <taxon>Pentapetalae</taxon>
        <taxon>asterids</taxon>
        <taxon>campanulids</taxon>
        <taxon>Asterales</taxon>
        <taxon>Asteraceae</taxon>
        <taxon>Carduoideae</taxon>
        <taxon>Cardueae</taxon>
        <taxon>Centaureinae</taxon>
        <taxon>Centaurea</taxon>
    </lineage>
</organism>
<evidence type="ECO:0000313" key="11">
    <source>
        <dbReference type="Proteomes" id="UP001172457"/>
    </source>
</evidence>
<gene>
    <name evidence="10" type="ORF">OSB04_009348</name>
</gene>
<feature type="chain" id="PRO_5041482130" description="Phytosulfokine" evidence="9">
    <location>
        <begin position="29"/>
        <end position="100"/>
    </location>
</feature>
<dbReference type="Proteomes" id="UP001172457">
    <property type="component" value="Chromosome 3"/>
</dbReference>
<dbReference type="PANTHER" id="PTHR33285:SF33">
    <property type="entry name" value="PHYTOSULFOKINE"/>
    <property type="match status" value="1"/>
</dbReference>
<dbReference type="Pfam" id="PF06404">
    <property type="entry name" value="PSK"/>
    <property type="match status" value="1"/>
</dbReference>
<evidence type="ECO:0000313" key="10">
    <source>
        <dbReference type="EMBL" id="KAJ9554734.1"/>
    </source>
</evidence>
<dbReference type="AlphaFoldDB" id="A0AA38WM22"/>
<evidence type="ECO:0000256" key="8">
    <source>
        <dbReference type="ARBA" id="ARBA00023030"/>
    </source>
</evidence>
<keyword evidence="8 9" id="KW-0339">Growth factor</keyword>
<keyword evidence="4 9" id="KW-0964">Secreted</keyword>
<dbReference type="GO" id="GO:0030154">
    <property type="term" value="P:cell differentiation"/>
    <property type="evidence" value="ECO:0007669"/>
    <property type="project" value="UniProtKB-UniRule"/>
</dbReference>
<comment type="subcellular location">
    <subcellularLocation>
        <location evidence="1 9">Secreted</location>
    </subcellularLocation>
</comment>
<sequence>MKHIFRCGVPLIVILLSLLIAFSDTSNARFFNTKPSGESTVELDESINTSEGSLVDLQTINSFNEVMGMEECGNKDEECLKRRVLAEAHLDYIYTQHHRP</sequence>
<protein>
    <recommendedName>
        <fullName evidence="9">Phytosulfokine</fullName>
    </recommendedName>
    <component>
        <recommendedName>
            <fullName evidence="9">Phytosulfokine-alpha</fullName>
            <shortName evidence="9">PSK-alpha</shortName>
            <shortName evidence="9">Phytosulfokine-a</shortName>
        </recommendedName>
    </component>
    <component>
        <recommendedName>
            <fullName evidence="9">Phytosulfokine-beta</fullName>
            <shortName evidence="9">PSK-beta</shortName>
            <shortName evidence="9">Phytosulfokine-b</shortName>
        </recommendedName>
    </component>
</protein>
<evidence type="ECO:0000256" key="6">
    <source>
        <dbReference type="ARBA" id="ARBA00022729"/>
    </source>
</evidence>
<keyword evidence="6 9" id="KW-0732">Signal</keyword>
<dbReference type="GO" id="GO:0008283">
    <property type="term" value="P:cell population proliferation"/>
    <property type="evidence" value="ECO:0007669"/>
    <property type="project" value="UniProtKB-UniRule"/>
</dbReference>
<name>A0AA38WM22_9ASTR</name>
<comment type="caution">
    <text evidence="10">The sequence shown here is derived from an EMBL/GenBank/DDBJ whole genome shotgun (WGS) entry which is preliminary data.</text>
</comment>
<evidence type="ECO:0000256" key="5">
    <source>
        <dbReference type="ARBA" id="ARBA00022641"/>
    </source>
</evidence>
<evidence type="ECO:0000256" key="7">
    <source>
        <dbReference type="ARBA" id="ARBA00022782"/>
    </source>
</evidence>
<comment type="function">
    <text evidence="9">Promotes plant cell differentiation, organogenesis and somatic embryogenesis as well as cell proliferation.</text>
</comment>
<comment type="similarity">
    <text evidence="2 9">Belongs to the phytosulfokine family.</text>
</comment>
<reference evidence="10" key="1">
    <citation type="submission" date="2023-03" db="EMBL/GenBank/DDBJ databases">
        <title>Chromosome-scale reference genome and RAD-based genetic map of yellow starthistle (Centaurea solstitialis) reveal putative structural variation and QTLs associated with invader traits.</title>
        <authorList>
            <person name="Reatini B."/>
            <person name="Cang F.A."/>
            <person name="Jiang Q."/>
            <person name="Mckibben M.T.W."/>
            <person name="Barker M.S."/>
            <person name="Rieseberg L.H."/>
            <person name="Dlugosch K.M."/>
        </authorList>
    </citation>
    <scope>NUCLEOTIDE SEQUENCE</scope>
    <source>
        <strain evidence="10">CAN-66</strain>
        <tissue evidence="10">Leaf</tissue>
    </source>
</reference>